<evidence type="ECO:0000256" key="1">
    <source>
        <dbReference type="ARBA" id="ARBA00022723"/>
    </source>
</evidence>
<dbReference type="RefSeq" id="WP_176642597.1">
    <property type="nucleotide sequence ID" value="NZ_JABXXS010000006.1"/>
</dbReference>
<protein>
    <submittedName>
        <fullName evidence="3">MBL fold metallo-hydrolase</fullName>
    </submittedName>
</protein>
<dbReference type="SMART" id="SM00849">
    <property type="entry name" value="Lactamase_B"/>
    <property type="match status" value="1"/>
</dbReference>
<dbReference type="Pfam" id="PF00753">
    <property type="entry name" value="Lactamase_B"/>
    <property type="match status" value="1"/>
</dbReference>
<evidence type="ECO:0000313" key="4">
    <source>
        <dbReference type="Proteomes" id="UP000522590"/>
    </source>
</evidence>
<dbReference type="PANTHER" id="PTHR43084:SF1">
    <property type="entry name" value="PERSULFIDE DIOXYGENASE ETHE1, MITOCHONDRIAL"/>
    <property type="match status" value="1"/>
</dbReference>
<dbReference type="PANTHER" id="PTHR43084">
    <property type="entry name" value="PERSULFIDE DIOXYGENASE ETHE1"/>
    <property type="match status" value="1"/>
</dbReference>
<dbReference type="GO" id="GO:0046872">
    <property type="term" value="F:metal ion binding"/>
    <property type="evidence" value="ECO:0007669"/>
    <property type="project" value="UniProtKB-KW"/>
</dbReference>
<dbReference type="SUPFAM" id="SSF56281">
    <property type="entry name" value="Metallo-hydrolase/oxidoreductase"/>
    <property type="match status" value="1"/>
</dbReference>
<dbReference type="GO" id="GO:0050313">
    <property type="term" value="F:sulfur dioxygenase activity"/>
    <property type="evidence" value="ECO:0007669"/>
    <property type="project" value="InterPro"/>
</dbReference>
<dbReference type="EMBL" id="JABXXS010000006">
    <property type="protein sequence ID" value="NVN36149.1"/>
    <property type="molecule type" value="Genomic_DNA"/>
</dbReference>
<name>A0A850P031_9PROT</name>
<comment type="caution">
    <text evidence="3">The sequence shown here is derived from an EMBL/GenBank/DDBJ whole genome shotgun (WGS) entry which is preliminary data.</text>
</comment>
<sequence length="307" mass="33781">MTDPVIAAATKQIMTCRNMGNVPVVRTFFDNPTFTATHVVHDPATMACAIVDSVMDYDPASGRIDHAMAQEIVDYVTAEKLKVEWLLETHVHADHLSAAPWLQERLGGKLGIGESIIRVQDIFGKMFNAGTRFARDGSQFDCLFSDGTRFMLGSLPAIAMHVPGHTPADMAYVIGDAAFIGDTLFMPDYGTARADFPGGDARTLYHSIRRLLSLPDETRVFLCHDYKAPGRDEYAWETTIGAERRDNVHVHDGVDENTFVTMRTARDATLSLPNLIMPSVQVNMRGGHLPEPEDNGVSYIKIPVSGS</sequence>
<proteinExistence type="predicted"/>
<keyword evidence="3" id="KW-0378">Hydrolase</keyword>
<dbReference type="InterPro" id="IPR044528">
    <property type="entry name" value="POD-like_MBL-fold"/>
</dbReference>
<dbReference type="GO" id="GO:0006749">
    <property type="term" value="P:glutathione metabolic process"/>
    <property type="evidence" value="ECO:0007669"/>
    <property type="project" value="InterPro"/>
</dbReference>
<organism evidence="3 4">
    <name type="scientific">Komagataeibacter swingsii</name>
    <dbReference type="NCBI Taxonomy" id="215220"/>
    <lineage>
        <taxon>Bacteria</taxon>
        <taxon>Pseudomonadati</taxon>
        <taxon>Pseudomonadota</taxon>
        <taxon>Alphaproteobacteria</taxon>
        <taxon>Acetobacterales</taxon>
        <taxon>Acetobacteraceae</taxon>
        <taxon>Komagataeibacter</taxon>
    </lineage>
</organism>
<dbReference type="GO" id="GO:0016787">
    <property type="term" value="F:hydrolase activity"/>
    <property type="evidence" value="ECO:0007669"/>
    <property type="project" value="UniProtKB-KW"/>
</dbReference>
<dbReference type="InterPro" id="IPR001279">
    <property type="entry name" value="Metallo-B-lactamas"/>
</dbReference>
<dbReference type="CDD" id="cd07724">
    <property type="entry name" value="POD-like_MBL-fold"/>
    <property type="match status" value="1"/>
</dbReference>
<dbReference type="Proteomes" id="UP000522590">
    <property type="component" value="Unassembled WGS sequence"/>
</dbReference>
<dbReference type="InterPro" id="IPR051682">
    <property type="entry name" value="Mito_Persulfide_Diox"/>
</dbReference>
<gene>
    <name evidence="3" type="ORF">HUK81_04200</name>
</gene>
<evidence type="ECO:0000259" key="2">
    <source>
        <dbReference type="SMART" id="SM00849"/>
    </source>
</evidence>
<reference evidence="3 4" key="1">
    <citation type="submission" date="2020-06" db="EMBL/GenBank/DDBJ databases">
        <title>Description of novel acetic acid bacteria.</title>
        <authorList>
            <person name="Sombolestani A."/>
        </authorList>
    </citation>
    <scope>NUCLEOTIDE SEQUENCE [LARGE SCALE GENOMIC DNA]</scope>
    <source>
        <strain evidence="3 4">LMG 25</strain>
    </source>
</reference>
<dbReference type="Gene3D" id="3.60.15.10">
    <property type="entry name" value="Ribonuclease Z/Hydroxyacylglutathione hydrolase-like"/>
    <property type="match status" value="1"/>
</dbReference>
<dbReference type="AlphaFoldDB" id="A0A850P031"/>
<keyword evidence="1" id="KW-0479">Metal-binding</keyword>
<dbReference type="GO" id="GO:0070813">
    <property type="term" value="P:hydrogen sulfide metabolic process"/>
    <property type="evidence" value="ECO:0007669"/>
    <property type="project" value="TreeGrafter"/>
</dbReference>
<feature type="domain" description="Metallo-beta-lactamase" evidence="2">
    <location>
        <begin position="34"/>
        <end position="224"/>
    </location>
</feature>
<evidence type="ECO:0000313" key="3">
    <source>
        <dbReference type="EMBL" id="NVN36149.1"/>
    </source>
</evidence>
<dbReference type="InterPro" id="IPR036866">
    <property type="entry name" value="RibonucZ/Hydroxyglut_hydro"/>
</dbReference>
<accession>A0A850P031</accession>